<dbReference type="EMBL" id="FN656699">
    <property type="protein sequence ID" value="CBY41874.1"/>
    <property type="molecule type" value="Genomic_DNA"/>
</dbReference>
<organism evidence="1">
    <name type="scientific">Oikopleura dioica</name>
    <name type="common">Tunicate</name>
    <dbReference type="NCBI Taxonomy" id="34765"/>
    <lineage>
        <taxon>Eukaryota</taxon>
        <taxon>Metazoa</taxon>
        <taxon>Chordata</taxon>
        <taxon>Tunicata</taxon>
        <taxon>Appendicularia</taxon>
        <taxon>Copelata</taxon>
        <taxon>Oikopleuridae</taxon>
        <taxon>Oikopleura</taxon>
    </lineage>
</organism>
<dbReference type="AlphaFoldDB" id="E4Z2E6"/>
<protein>
    <submittedName>
        <fullName evidence="1">Uncharacterized protein</fullName>
    </submittedName>
</protein>
<feature type="non-terminal residue" evidence="1">
    <location>
        <position position="59"/>
    </location>
</feature>
<dbReference type="Proteomes" id="UP000011014">
    <property type="component" value="Unassembled WGS sequence"/>
</dbReference>
<name>E4Z2E6_OIKDI</name>
<sequence>MTVQTLMAPEPHFKPGLQKWNFMFTEKPFQIRKMDVLKVRLFQILLRLDIQVGSSTPNF</sequence>
<reference evidence="1" key="1">
    <citation type="journal article" date="2010" name="Science">
        <title>Plasticity of animal genome architecture unmasked by rapid evolution of a pelagic tunicate.</title>
        <authorList>
            <person name="Denoeud F."/>
            <person name="Henriet S."/>
            <person name="Mungpakdee S."/>
            <person name="Aury J.M."/>
            <person name="Da Silva C."/>
            <person name="Brinkmann H."/>
            <person name="Mikhaleva J."/>
            <person name="Olsen L.C."/>
            <person name="Jubin C."/>
            <person name="Canestro C."/>
            <person name="Bouquet J.M."/>
            <person name="Danks G."/>
            <person name="Poulain J."/>
            <person name="Campsteijn C."/>
            <person name="Adamski M."/>
            <person name="Cross I."/>
            <person name="Yadetie F."/>
            <person name="Muffato M."/>
            <person name="Louis A."/>
            <person name="Butcher S."/>
            <person name="Tsagkogeorga G."/>
            <person name="Konrad A."/>
            <person name="Singh S."/>
            <person name="Jensen M.F."/>
            <person name="Cong E.H."/>
            <person name="Eikeseth-Otteraa H."/>
            <person name="Noel B."/>
            <person name="Anthouard V."/>
            <person name="Porcel B.M."/>
            <person name="Kachouri-Lafond R."/>
            <person name="Nishino A."/>
            <person name="Ugolini M."/>
            <person name="Chourrout P."/>
            <person name="Nishida H."/>
            <person name="Aasland R."/>
            <person name="Huzurbazar S."/>
            <person name="Westhof E."/>
            <person name="Delsuc F."/>
            <person name="Lehrach H."/>
            <person name="Reinhardt R."/>
            <person name="Weissenbach J."/>
            <person name="Roy S.W."/>
            <person name="Artiguenave F."/>
            <person name="Postlethwait J.H."/>
            <person name="Manak J.R."/>
            <person name="Thompson E.M."/>
            <person name="Jaillon O."/>
            <person name="Du Pasquier L."/>
            <person name="Boudinot P."/>
            <person name="Liberles D.A."/>
            <person name="Volff J.N."/>
            <person name="Philippe H."/>
            <person name="Lenhard B."/>
            <person name="Roest Crollius H."/>
            <person name="Wincker P."/>
            <person name="Chourrout D."/>
        </authorList>
    </citation>
    <scope>NUCLEOTIDE SEQUENCE [LARGE SCALE GENOMIC DNA]</scope>
</reference>
<gene>
    <name evidence="1" type="ORF">GSOID_T00023968001</name>
</gene>
<evidence type="ECO:0000313" key="1">
    <source>
        <dbReference type="EMBL" id="CBY41874.1"/>
    </source>
</evidence>
<accession>E4Z2E6</accession>
<proteinExistence type="predicted"/>